<name>A0A9N9BPZ7_9GLOM</name>
<comment type="caution">
    <text evidence="1">The sequence shown here is derived from an EMBL/GenBank/DDBJ whole genome shotgun (WGS) entry which is preliminary data.</text>
</comment>
<evidence type="ECO:0000313" key="2">
    <source>
        <dbReference type="Proteomes" id="UP000789572"/>
    </source>
</evidence>
<dbReference type="EMBL" id="CAJVPJ010001106">
    <property type="protein sequence ID" value="CAG8575732.1"/>
    <property type="molecule type" value="Genomic_DNA"/>
</dbReference>
<keyword evidence="2" id="KW-1185">Reference proteome</keyword>
<gene>
    <name evidence="1" type="ORF">POCULU_LOCUS6226</name>
</gene>
<protein>
    <submittedName>
        <fullName evidence="1">7261_t:CDS:1</fullName>
    </submittedName>
</protein>
<dbReference type="AlphaFoldDB" id="A0A9N9BPZ7"/>
<feature type="non-terminal residue" evidence="1">
    <location>
        <position position="196"/>
    </location>
</feature>
<dbReference type="Proteomes" id="UP000789572">
    <property type="component" value="Unassembled WGS sequence"/>
</dbReference>
<sequence>APLIHAALFNNPFGESAFITTFERQSNASADRRGDGKMGRRPDIMFVSKEDELMYAECSRIVYTKQKRDDDDVKLRREVNDGMFWAHKSRRLEKGQFGIMGIQLTCQYYAVLAYEDQVEIWWHFGTVQKRSSRPTGCNAPGIPAYQINIPISDVFYDPPIPAIRYVPLVSHPAIPDGNFIIDLYEIQQIILKRQPR</sequence>
<accession>A0A9N9BPZ7</accession>
<dbReference type="OrthoDB" id="2333333at2759"/>
<proteinExistence type="predicted"/>
<organism evidence="1 2">
    <name type="scientific">Paraglomus occultum</name>
    <dbReference type="NCBI Taxonomy" id="144539"/>
    <lineage>
        <taxon>Eukaryota</taxon>
        <taxon>Fungi</taxon>
        <taxon>Fungi incertae sedis</taxon>
        <taxon>Mucoromycota</taxon>
        <taxon>Glomeromycotina</taxon>
        <taxon>Glomeromycetes</taxon>
        <taxon>Paraglomerales</taxon>
        <taxon>Paraglomeraceae</taxon>
        <taxon>Paraglomus</taxon>
    </lineage>
</organism>
<evidence type="ECO:0000313" key="1">
    <source>
        <dbReference type="EMBL" id="CAG8575732.1"/>
    </source>
</evidence>
<reference evidence="1" key="1">
    <citation type="submission" date="2021-06" db="EMBL/GenBank/DDBJ databases">
        <authorList>
            <person name="Kallberg Y."/>
            <person name="Tangrot J."/>
            <person name="Rosling A."/>
        </authorList>
    </citation>
    <scope>NUCLEOTIDE SEQUENCE</scope>
    <source>
        <strain evidence="1">IA702</strain>
    </source>
</reference>